<evidence type="ECO:0000313" key="1">
    <source>
        <dbReference type="EMBL" id="CEG37436.1"/>
    </source>
</evidence>
<keyword evidence="2" id="KW-1185">Reference proteome</keyword>
<reference evidence="2" key="1">
    <citation type="submission" date="2014-09" db="EMBL/GenBank/DDBJ databases">
        <authorList>
            <person name="Sharma Rahul"/>
            <person name="Thines Marco"/>
        </authorList>
    </citation>
    <scope>NUCLEOTIDE SEQUENCE [LARGE SCALE GENOMIC DNA]</scope>
</reference>
<dbReference type="Proteomes" id="UP000054928">
    <property type="component" value="Unassembled WGS sequence"/>
</dbReference>
<sequence>MNHLPGTCSEASVERCPRNTPKVVLSYETPSYISSDFKIVTDTSSLLVMRNGFTLDAFKSFRTKTETTTRY</sequence>
<organism evidence="1 2">
    <name type="scientific">Plasmopara halstedii</name>
    <name type="common">Downy mildew of sunflower</name>
    <dbReference type="NCBI Taxonomy" id="4781"/>
    <lineage>
        <taxon>Eukaryota</taxon>
        <taxon>Sar</taxon>
        <taxon>Stramenopiles</taxon>
        <taxon>Oomycota</taxon>
        <taxon>Peronosporomycetes</taxon>
        <taxon>Peronosporales</taxon>
        <taxon>Peronosporaceae</taxon>
        <taxon>Plasmopara</taxon>
    </lineage>
</organism>
<proteinExistence type="predicted"/>
<protein>
    <submittedName>
        <fullName evidence="1">Uncharacterized protein</fullName>
    </submittedName>
</protein>
<evidence type="ECO:0000313" key="2">
    <source>
        <dbReference type="Proteomes" id="UP000054928"/>
    </source>
</evidence>
<accession>A0A0P1AAR7</accession>
<name>A0A0P1AAR7_PLAHL</name>
<dbReference type="RefSeq" id="XP_024573805.1">
    <property type="nucleotide sequence ID" value="XM_024722761.1"/>
</dbReference>
<dbReference type="AlphaFoldDB" id="A0A0P1AAR7"/>
<dbReference type="GeneID" id="36400085"/>
<dbReference type="EMBL" id="CCYD01000286">
    <property type="protein sequence ID" value="CEG37436.1"/>
    <property type="molecule type" value="Genomic_DNA"/>
</dbReference>